<dbReference type="Pfam" id="PF13403">
    <property type="entry name" value="Hint_2"/>
    <property type="match status" value="1"/>
</dbReference>
<sequence>MARPTQNTLTAEETAQAILGDQVLVVGASFTDPDMTATLETQGGSQSINLDGGSGLDVDFIATSSTVSFNIETTVSLDMFDAFNIGDVVEILVNGELVEATILDAQGAPLGDQSGGNSKASDTSGQTTLTLRVDLEVPVGELTSIRIAASDTVSSFAISDSAAASAAPGNSQAIVAEDDTVDMVADGTATVDVLANDTGNSQATLVITHIDGQPVTAGSTITLSTGEEVTLNPDGTLTIVGDGDIDGVAFSYTVGNGTGNGVTDTALVTLNSIPCFVAGTLIELGDGRQMPIETLVPGDMILTHDNGAQPLRWIGRRKVPAIGKFAPIHIAANTFGRHGKLVLSPQHRVLIRDALADLLFAEPEVLVAAKDLVNDRSVRRIEGGEVEYVHILFDEHQMVYSQGLATESFLPGPQVTDSLDLEVVNEICEIFPDLDPKTGEGYSPAARRTLRSYEAQLLAATVHAA</sequence>
<dbReference type="SUPFAM" id="SSF51294">
    <property type="entry name" value="Hedgehog/intein (Hint) domain"/>
    <property type="match status" value="1"/>
</dbReference>
<dbReference type="CDD" id="cd00081">
    <property type="entry name" value="Hint"/>
    <property type="match status" value="1"/>
</dbReference>
<evidence type="ECO:0000313" key="2">
    <source>
        <dbReference type="EMBL" id="MDA5092757.1"/>
    </source>
</evidence>
<feature type="domain" description="Hedgehog/Intein (Hint)" evidence="1">
    <location>
        <begin position="274"/>
        <end position="412"/>
    </location>
</feature>
<dbReference type="RefSeq" id="WP_271052304.1">
    <property type="nucleotide sequence ID" value="NZ_JAQIIO010000001.1"/>
</dbReference>
<proteinExistence type="predicted"/>
<keyword evidence="3" id="KW-1185">Reference proteome</keyword>
<dbReference type="Gene3D" id="2.170.16.10">
    <property type="entry name" value="Hedgehog/Intein (Hint) domain"/>
    <property type="match status" value="1"/>
</dbReference>
<evidence type="ECO:0000313" key="3">
    <source>
        <dbReference type="Proteomes" id="UP001528040"/>
    </source>
</evidence>
<gene>
    <name evidence="2" type="ORF">O2N63_01485</name>
</gene>
<dbReference type="InterPro" id="IPR036844">
    <property type="entry name" value="Hint_dom_sf"/>
</dbReference>
<comment type="caution">
    <text evidence="2">The sequence shown here is derived from an EMBL/GenBank/DDBJ whole genome shotgun (WGS) entry which is preliminary data.</text>
</comment>
<accession>A0ABT4VWX7</accession>
<dbReference type="InterPro" id="IPR028992">
    <property type="entry name" value="Hedgehog/Intein_dom"/>
</dbReference>
<dbReference type="Proteomes" id="UP001528040">
    <property type="component" value="Unassembled WGS sequence"/>
</dbReference>
<protein>
    <submittedName>
        <fullName evidence="2">Hint domain-containing protein</fullName>
    </submittedName>
</protein>
<organism evidence="2 3">
    <name type="scientific">Aliiroseovarius salicola</name>
    <dbReference type="NCBI Taxonomy" id="3009082"/>
    <lineage>
        <taxon>Bacteria</taxon>
        <taxon>Pseudomonadati</taxon>
        <taxon>Pseudomonadota</taxon>
        <taxon>Alphaproteobacteria</taxon>
        <taxon>Rhodobacterales</taxon>
        <taxon>Paracoccaceae</taxon>
        <taxon>Aliiroseovarius</taxon>
    </lineage>
</organism>
<dbReference type="EMBL" id="JAQIIO010000001">
    <property type="protein sequence ID" value="MDA5092757.1"/>
    <property type="molecule type" value="Genomic_DNA"/>
</dbReference>
<dbReference type="Pfam" id="PF17963">
    <property type="entry name" value="Big_9"/>
    <property type="match status" value="1"/>
</dbReference>
<evidence type="ECO:0000259" key="1">
    <source>
        <dbReference type="Pfam" id="PF13403"/>
    </source>
</evidence>
<reference evidence="2 3" key="1">
    <citation type="submission" date="2023-01" db="EMBL/GenBank/DDBJ databases">
        <authorList>
            <person name="Yoon J.-W."/>
        </authorList>
    </citation>
    <scope>NUCLEOTIDE SEQUENCE [LARGE SCALE GENOMIC DNA]</scope>
    <source>
        <strain evidence="2 3">KMU-50</strain>
    </source>
</reference>
<name>A0ABT4VWX7_9RHOB</name>